<organism evidence="3">
    <name type="scientific">Daphnia magna</name>
    <dbReference type="NCBI Taxonomy" id="35525"/>
    <lineage>
        <taxon>Eukaryota</taxon>
        <taxon>Metazoa</taxon>
        <taxon>Ecdysozoa</taxon>
        <taxon>Arthropoda</taxon>
        <taxon>Crustacea</taxon>
        <taxon>Branchiopoda</taxon>
        <taxon>Diplostraca</taxon>
        <taxon>Cladocera</taxon>
        <taxon>Anomopoda</taxon>
        <taxon>Daphniidae</taxon>
        <taxon>Daphnia</taxon>
    </lineage>
</organism>
<dbReference type="GO" id="GO:0006508">
    <property type="term" value="P:proteolysis"/>
    <property type="evidence" value="ECO:0007669"/>
    <property type="project" value="UniProtKB-KW"/>
</dbReference>
<dbReference type="PROSITE" id="PS50240">
    <property type="entry name" value="TRYPSIN_DOM"/>
    <property type="match status" value="1"/>
</dbReference>
<dbReference type="InterPro" id="IPR043504">
    <property type="entry name" value="Peptidase_S1_PA_chymotrypsin"/>
</dbReference>
<dbReference type="OrthoDB" id="10061449at2759"/>
<feature type="region of interest" description="Disordered" evidence="2">
    <location>
        <begin position="114"/>
        <end position="135"/>
    </location>
</feature>
<dbReference type="CDD" id="cd00190">
    <property type="entry name" value="Tryp_SPc"/>
    <property type="match status" value="1"/>
</dbReference>
<dbReference type="AlphaFoldDB" id="A0A0N8E2J7"/>
<keyword evidence="3" id="KW-0645">Protease</keyword>
<proteinExistence type="predicted"/>
<accession>A0A0N8E2J7</accession>
<dbReference type="SUPFAM" id="SSF50494">
    <property type="entry name" value="Trypsin-like serine proteases"/>
    <property type="match status" value="1"/>
</dbReference>
<dbReference type="PRINTS" id="PR00722">
    <property type="entry name" value="CHYMOTRYPSIN"/>
</dbReference>
<dbReference type="InterPro" id="IPR001314">
    <property type="entry name" value="Peptidase_S1A"/>
</dbReference>
<dbReference type="Pfam" id="PF00089">
    <property type="entry name" value="Trypsin"/>
    <property type="match status" value="1"/>
</dbReference>
<keyword evidence="1" id="KW-1015">Disulfide bond</keyword>
<reference evidence="3" key="1">
    <citation type="submission" date="2015-10" db="EMBL/GenBank/DDBJ databases">
        <title>EvidentialGene: Evidence-directed Construction of Complete mRNA Transcriptomes without Genomes.</title>
        <authorList>
            <person name="Gilbert D.G."/>
        </authorList>
    </citation>
    <scope>NUCLEOTIDE SEQUENCE</scope>
</reference>
<evidence type="ECO:0000256" key="2">
    <source>
        <dbReference type="SAM" id="MobiDB-lite"/>
    </source>
</evidence>
<dbReference type="PANTHER" id="PTHR24252:SF7">
    <property type="entry name" value="HYALIN"/>
    <property type="match status" value="1"/>
</dbReference>
<dbReference type="EMBL" id="GDIQ01068092">
    <property type="protein sequence ID" value="JAN26645.1"/>
    <property type="molecule type" value="Transcribed_RNA"/>
</dbReference>
<dbReference type="InterPro" id="IPR001254">
    <property type="entry name" value="Trypsin_dom"/>
</dbReference>
<sequence length="399" mass="43093">MAMPKANDLTAAVFIAAITLLLGTANGSIYQTNDAIVFEFDRTWDGSLLAKRYPPSQSDYLPIKAFLNGGVIPPSHIPMMDPFTKSNRHSSNVQSYYSWLHYHPLMYAGARVAPESPPNETRTAQCGAGPTDRSTHQRIIGGSEAIPNSWPFVVGLSLVTGEGNLIICGGSLISETKVLIAARCVERFSMIDMFFATLKLGMHELDDSQATRRISRMMVHKDYNPKTNSSDIAIITMDAPVTFTKAISPVCLPAVSTNVDAHAGKVAYIMGWGPTISTKKQAAKLMKEAVSIIKVEESAETTPAKLMQGAVSTITSEECKAIYRNPGQISRSMLCASSSVSDFCQGDIGGPLVLQASNGLWTQIGIASWSAGCQSETETASVYTNVALLRPWINTNMID</sequence>
<dbReference type="PANTHER" id="PTHR24252">
    <property type="entry name" value="ACROSIN-RELATED"/>
    <property type="match status" value="1"/>
</dbReference>
<dbReference type="GO" id="GO:0004252">
    <property type="term" value="F:serine-type endopeptidase activity"/>
    <property type="evidence" value="ECO:0007669"/>
    <property type="project" value="InterPro"/>
</dbReference>
<name>A0A0N8E2J7_9CRUS</name>
<dbReference type="FunFam" id="2.40.10.10:FF:000068">
    <property type="entry name" value="transmembrane protease serine 2"/>
    <property type="match status" value="1"/>
</dbReference>
<evidence type="ECO:0000313" key="3">
    <source>
        <dbReference type="EMBL" id="JAN26645.1"/>
    </source>
</evidence>
<evidence type="ECO:0000256" key="1">
    <source>
        <dbReference type="ARBA" id="ARBA00023157"/>
    </source>
</evidence>
<dbReference type="Gene3D" id="2.40.10.10">
    <property type="entry name" value="Trypsin-like serine proteases"/>
    <property type="match status" value="3"/>
</dbReference>
<keyword evidence="3" id="KW-0378">Hydrolase</keyword>
<dbReference type="InterPro" id="IPR009003">
    <property type="entry name" value="Peptidase_S1_PA"/>
</dbReference>
<protein>
    <submittedName>
        <fullName evidence="3">Clip-domain serine protease</fullName>
    </submittedName>
</protein>
<dbReference type="SMART" id="SM00020">
    <property type="entry name" value="Tryp_SPc"/>
    <property type="match status" value="1"/>
</dbReference>